<dbReference type="InterPro" id="IPR036413">
    <property type="entry name" value="YaeB-like_sf"/>
</dbReference>
<evidence type="ECO:0000259" key="3">
    <source>
        <dbReference type="PROSITE" id="PS51668"/>
    </source>
</evidence>
<proteinExistence type="inferred from homology"/>
<dbReference type="Proteomes" id="UP000295565">
    <property type="component" value="Unassembled WGS sequence"/>
</dbReference>
<keyword evidence="5" id="KW-1185">Reference proteome</keyword>
<organism evidence="4 5">
    <name type="scientific">Celerinatantimonas diazotrophica</name>
    <dbReference type="NCBI Taxonomy" id="412034"/>
    <lineage>
        <taxon>Bacteria</taxon>
        <taxon>Pseudomonadati</taxon>
        <taxon>Pseudomonadota</taxon>
        <taxon>Gammaproteobacteria</taxon>
        <taxon>Celerinatantimonadaceae</taxon>
        <taxon>Celerinatantimonas</taxon>
    </lineage>
</organism>
<dbReference type="RefSeq" id="WP_131913757.1">
    <property type="nucleotide sequence ID" value="NZ_OU594967.1"/>
</dbReference>
<reference evidence="4 5" key="1">
    <citation type="submission" date="2019-03" db="EMBL/GenBank/DDBJ databases">
        <title>Genomic Encyclopedia of Type Strains, Phase IV (KMG-IV): sequencing the most valuable type-strain genomes for metagenomic binning, comparative biology and taxonomic classification.</title>
        <authorList>
            <person name="Goeker M."/>
        </authorList>
    </citation>
    <scope>NUCLEOTIDE SEQUENCE [LARGE SCALE GENOMIC DNA]</scope>
    <source>
        <strain evidence="4 5">DSM 18577</strain>
    </source>
</reference>
<dbReference type="CDD" id="cd09281">
    <property type="entry name" value="UPF0066"/>
    <property type="match status" value="1"/>
</dbReference>
<dbReference type="InterPro" id="IPR036414">
    <property type="entry name" value="YaeB_N_sf"/>
</dbReference>
<protein>
    <submittedName>
        <fullName evidence="4">tRNA-Thr(GGU) m(6)t(6)A37 methyltransferase TsaA</fullName>
    </submittedName>
</protein>
<dbReference type="Pfam" id="PF01980">
    <property type="entry name" value="TrmO_N"/>
    <property type="match status" value="1"/>
</dbReference>
<dbReference type="PROSITE" id="PS01318">
    <property type="entry name" value="TSAA_1"/>
    <property type="match status" value="1"/>
</dbReference>
<keyword evidence="4" id="KW-0489">Methyltransferase</keyword>
<dbReference type="AlphaFoldDB" id="A0A4R1JA25"/>
<evidence type="ECO:0000313" key="5">
    <source>
        <dbReference type="Proteomes" id="UP000295565"/>
    </source>
</evidence>
<evidence type="ECO:0000256" key="2">
    <source>
        <dbReference type="ARBA" id="ARBA00033753"/>
    </source>
</evidence>
<comment type="caution">
    <text evidence="4">The sequence shown here is derived from an EMBL/GenBank/DDBJ whole genome shotgun (WGS) entry which is preliminary data.</text>
</comment>
<sequence>MSHSIEAIGHIQSPYKEKFAVPRQPGLVTQAQTRLVLEGNYNSPDVVAGLADFSHVWLIFGFHQNFAAGWQHKVRPPRLGGNKKVGVFASRSTFRPNGMGMSVLPLSKIEYQPSTTLVFAGGDLVDGTPVYDIKPYIGYADAITNAHCGYAEQAPRAQLEIKWAIKHNLVMDEQRLIEQVLAQDPRPGYRQGKPDNHQYGVKLLRYNIRFVIENSLCLITELTPL</sequence>
<dbReference type="InterPro" id="IPR040372">
    <property type="entry name" value="YaeB-like"/>
</dbReference>
<evidence type="ECO:0000256" key="1">
    <source>
        <dbReference type="ARBA" id="ARBA00022691"/>
    </source>
</evidence>
<comment type="similarity">
    <text evidence="2">Belongs to the tRNA methyltransferase O family.</text>
</comment>
<dbReference type="PANTHER" id="PTHR12818">
    <property type="entry name" value="TRNA (ADENINE(37)-N6)-METHYLTRANSFERASE"/>
    <property type="match status" value="1"/>
</dbReference>
<gene>
    <name evidence="4" type="ORF">EV690_3014</name>
</gene>
<dbReference type="Pfam" id="PF18389">
    <property type="entry name" value="TrmO_C"/>
    <property type="match status" value="1"/>
</dbReference>
<name>A0A4R1JA25_9GAMM</name>
<dbReference type="InterPro" id="IPR023368">
    <property type="entry name" value="UPF0066_cons_site"/>
</dbReference>
<dbReference type="EMBL" id="SMGD01000015">
    <property type="protein sequence ID" value="TCK47304.1"/>
    <property type="molecule type" value="Genomic_DNA"/>
</dbReference>
<dbReference type="Gene3D" id="2.40.30.70">
    <property type="entry name" value="YaeB-like"/>
    <property type="match status" value="1"/>
</dbReference>
<dbReference type="SUPFAM" id="SSF118196">
    <property type="entry name" value="YaeB-like"/>
    <property type="match status" value="1"/>
</dbReference>
<dbReference type="OrthoDB" id="9804309at2"/>
<dbReference type="GO" id="GO:0032259">
    <property type="term" value="P:methylation"/>
    <property type="evidence" value="ECO:0007669"/>
    <property type="project" value="UniProtKB-KW"/>
</dbReference>
<dbReference type="PROSITE" id="PS51668">
    <property type="entry name" value="TSAA_2"/>
    <property type="match status" value="1"/>
</dbReference>
<keyword evidence="4" id="KW-0808">Transferase</keyword>
<feature type="domain" description="TsaA-like" evidence="3">
    <location>
        <begin position="5"/>
        <end position="145"/>
    </location>
</feature>
<dbReference type="NCBIfam" id="TIGR00104">
    <property type="entry name" value="tRNA_TsaA"/>
    <property type="match status" value="1"/>
</dbReference>
<dbReference type="Gene3D" id="3.30.2310.10">
    <property type="entry name" value="YaeB-like"/>
    <property type="match status" value="1"/>
</dbReference>
<evidence type="ECO:0000313" key="4">
    <source>
        <dbReference type="EMBL" id="TCK47304.1"/>
    </source>
</evidence>
<keyword evidence="1" id="KW-0949">S-adenosyl-L-methionine</keyword>
<accession>A0A4R1JA25</accession>
<dbReference type="GO" id="GO:0089715">
    <property type="term" value="F:tRNA (L-threonylcarbamoyladenosine(37)-C2) methyltransferase activity"/>
    <property type="evidence" value="ECO:0007669"/>
    <property type="project" value="TreeGrafter"/>
</dbReference>
<dbReference type="InterPro" id="IPR041369">
    <property type="entry name" value="TrmO_C"/>
</dbReference>
<dbReference type="PANTHER" id="PTHR12818:SF0">
    <property type="entry name" value="TRNA (ADENINE(37)-N6)-METHYLTRANSFERASE"/>
    <property type="match status" value="1"/>
</dbReference>
<dbReference type="InterPro" id="IPR023370">
    <property type="entry name" value="TrmO-like_N"/>
</dbReference>